<evidence type="ECO:0000256" key="3">
    <source>
        <dbReference type="ARBA" id="ARBA00022692"/>
    </source>
</evidence>
<proteinExistence type="inferred from homology"/>
<comment type="subcellular location">
    <subcellularLocation>
        <location evidence="1">Membrane</location>
        <topology evidence="1">Multi-pass membrane protein</topology>
    </subcellularLocation>
</comment>
<dbReference type="Pfam" id="PF10268">
    <property type="entry name" value="Tmemb_161AB"/>
    <property type="match status" value="1"/>
</dbReference>
<reference evidence="8" key="1">
    <citation type="submission" date="2018-03" db="EMBL/GenBank/DDBJ databases">
        <title>The relapsing fever spirochete Borrelia turicatae persists in the highly oxidative environment of its soft-bodied tick vector.</title>
        <authorList>
            <person name="Bourret T.J."/>
            <person name="Boyle W.K."/>
            <person name="Valenzuela J.G."/>
            <person name="Oliveira F."/>
            <person name="Lopez J.E."/>
        </authorList>
    </citation>
    <scope>NUCLEOTIDE SEQUENCE</scope>
    <source>
        <strain evidence="8">Kansas strain/isolate</strain>
        <tissue evidence="8">Salivary glands</tissue>
    </source>
</reference>
<feature type="transmembrane region" description="Helical" evidence="7">
    <location>
        <begin position="116"/>
        <end position="138"/>
    </location>
</feature>
<evidence type="ECO:0000256" key="1">
    <source>
        <dbReference type="ARBA" id="ARBA00004141"/>
    </source>
</evidence>
<feature type="transmembrane region" description="Helical" evidence="7">
    <location>
        <begin position="379"/>
        <end position="407"/>
    </location>
</feature>
<sequence>MALFGVQIVITMVMASVLQKTSLRFSLSRWMICKRLVRYLHPSDEELKSLAGISGKPFKGKGKRDRGRDRYRNGSVKDGKDHEEFLVPKSLHVELDVAAVDVAELVQLRFYTEYQWLLDFAGYAFVVYLLTEAYYFLLPGRNEFNLSLIWCLLVLGFAIKVLFSLTALYFRGEEPIGERSLCLMSGFFFFVLAMVVLVADEEFLEFGLVKAYRSFNESSYQFLKTQGLNSSGPASHLMFKFFLALWAGFVGAFFAFPGLRFARMHSDAFKYCEERPFLKVALHMSFVAPLFVVLLWVKPIARAYFTQRTFPGMKGTLLTDDSFETTRIVCVLAVVLMRLLLMPRYLQSYLNLAPEKLSELRKEAGRITNIELQKKVARVFYYLCVVALQYMTPLLTCAFTACLLKTLGEYSWTSYLWPTAAANATSSLHQHIQQQSSAAHMSADAESILKTSEQFSLTLTGLRAVFTPVLFRGLLGFMTWWLCAVYFAISAIGLVYHSYSI</sequence>
<dbReference type="PANTHER" id="PTHR13624">
    <property type="entry name" value="RE42071P"/>
    <property type="match status" value="1"/>
</dbReference>
<accession>A0A2R5LNM1</accession>
<evidence type="ECO:0000256" key="4">
    <source>
        <dbReference type="ARBA" id="ARBA00022989"/>
    </source>
</evidence>
<dbReference type="PANTHER" id="PTHR13624:SF6">
    <property type="entry name" value="EMEI"/>
    <property type="match status" value="1"/>
</dbReference>
<feature type="transmembrane region" description="Helical" evidence="7">
    <location>
        <begin position="181"/>
        <end position="199"/>
    </location>
</feature>
<dbReference type="EMBL" id="GGLE01006892">
    <property type="protein sequence ID" value="MBY11018.1"/>
    <property type="molecule type" value="Transcribed_RNA"/>
</dbReference>
<evidence type="ECO:0000256" key="6">
    <source>
        <dbReference type="ARBA" id="ARBA00023180"/>
    </source>
</evidence>
<keyword evidence="4 7" id="KW-1133">Transmembrane helix</keyword>
<evidence type="ECO:0000256" key="7">
    <source>
        <dbReference type="SAM" id="Phobius"/>
    </source>
</evidence>
<feature type="transmembrane region" description="Helical" evidence="7">
    <location>
        <begin position="478"/>
        <end position="499"/>
    </location>
</feature>
<comment type="similarity">
    <text evidence="2">Belongs to the TMEM161 family.</text>
</comment>
<dbReference type="InterPro" id="IPR019395">
    <property type="entry name" value="Transmembrane_161A/B"/>
</dbReference>
<dbReference type="GO" id="GO:0016020">
    <property type="term" value="C:membrane"/>
    <property type="evidence" value="ECO:0007669"/>
    <property type="project" value="UniProtKB-SubCell"/>
</dbReference>
<evidence type="ECO:0000256" key="5">
    <source>
        <dbReference type="ARBA" id="ARBA00023136"/>
    </source>
</evidence>
<feature type="transmembrane region" description="Helical" evidence="7">
    <location>
        <begin position="280"/>
        <end position="305"/>
    </location>
</feature>
<feature type="transmembrane region" description="Helical" evidence="7">
    <location>
        <begin position="144"/>
        <end position="169"/>
    </location>
</feature>
<feature type="transmembrane region" description="Helical" evidence="7">
    <location>
        <begin position="6"/>
        <end position="27"/>
    </location>
</feature>
<evidence type="ECO:0000313" key="8">
    <source>
        <dbReference type="EMBL" id="MBY11018.1"/>
    </source>
</evidence>
<dbReference type="AlphaFoldDB" id="A0A2R5LNM1"/>
<keyword evidence="6" id="KW-0325">Glycoprotein</keyword>
<name>A0A2R5LNM1_9ACAR</name>
<feature type="transmembrane region" description="Helical" evidence="7">
    <location>
        <begin position="237"/>
        <end position="259"/>
    </location>
</feature>
<organism evidence="8">
    <name type="scientific">Ornithodoros turicata</name>
    <dbReference type="NCBI Taxonomy" id="34597"/>
    <lineage>
        <taxon>Eukaryota</taxon>
        <taxon>Metazoa</taxon>
        <taxon>Ecdysozoa</taxon>
        <taxon>Arthropoda</taxon>
        <taxon>Chelicerata</taxon>
        <taxon>Arachnida</taxon>
        <taxon>Acari</taxon>
        <taxon>Parasitiformes</taxon>
        <taxon>Ixodida</taxon>
        <taxon>Ixodoidea</taxon>
        <taxon>Argasidae</taxon>
        <taxon>Ornithodorinae</taxon>
        <taxon>Ornithodoros</taxon>
    </lineage>
</organism>
<feature type="transmembrane region" description="Helical" evidence="7">
    <location>
        <begin position="325"/>
        <end position="341"/>
    </location>
</feature>
<keyword evidence="5 7" id="KW-0472">Membrane</keyword>
<evidence type="ECO:0000256" key="2">
    <source>
        <dbReference type="ARBA" id="ARBA00009706"/>
    </source>
</evidence>
<protein>
    <submittedName>
        <fullName evidence="8">Putative conserved plasma membrane protein</fullName>
    </submittedName>
</protein>
<keyword evidence="3 7" id="KW-0812">Transmembrane</keyword>